<dbReference type="Gene3D" id="2.40.128.350">
    <property type="match status" value="1"/>
</dbReference>
<protein>
    <recommendedName>
        <fullName evidence="2">Lipocalin-like domain-containing protein</fullName>
    </recommendedName>
</protein>
<organism evidence="1">
    <name type="scientific">termite gut metagenome</name>
    <dbReference type="NCBI Taxonomy" id="433724"/>
    <lineage>
        <taxon>unclassified sequences</taxon>
        <taxon>metagenomes</taxon>
        <taxon>organismal metagenomes</taxon>
    </lineage>
</organism>
<evidence type="ECO:0008006" key="2">
    <source>
        <dbReference type="Google" id="ProtNLM"/>
    </source>
</evidence>
<comment type="caution">
    <text evidence="1">The sequence shown here is derived from an EMBL/GenBank/DDBJ whole genome shotgun (WGS) entry which is preliminary data.</text>
</comment>
<sequence>MNPLKILLVAAMVVFITACSNDENSEEIIVVDDGAYIGTLVVDQNNGTSYTQENVSVVVSVDTDHAEVHMMQVSFAERMSLKLDMTIPNVPVAVISGGLSLSGNNIIPWAMGGNYSQYTITNLTGKVTAQSISFTMMCGEFPLRFSGVK</sequence>
<gene>
    <name evidence="1" type="ORF">EZS27_024462</name>
</gene>
<dbReference type="PROSITE" id="PS51257">
    <property type="entry name" value="PROKAR_LIPOPROTEIN"/>
    <property type="match status" value="1"/>
</dbReference>
<dbReference type="EMBL" id="SNRY01002168">
    <property type="protein sequence ID" value="KAA6326436.1"/>
    <property type="molecule type" value="Genomic_DNA"/>
</dbReference>
<accession>A0A5J4QX99</accession>
<proteinExistence type="predicted"/>
<dbReference type="AlphaFoldDB" id="A0A5J4QX99"/>
<name>A0A5J4QX99_9ZZZZ</name>
<reference evidence="1" key="1">
    <citation type="submission" date="2019-03" db="EMBL/GenBank/DDBJ databases">
        <title>Single cell metagenomics reveals metabolic interactions within the superorganism composed of flagellate Streblomastix strix and complex community of Bacteroidetes bacteria on its surface.</title>
        <authorList>
            <person name="Treitli S.C."/>
            <person name="Kolisko M."/>
            <person name="Husnik F."/>
            <person name="Keeling P."/>
            <person name="Hampl V."/>
        </authorList>
    </citation>
    <scope>NUCLEOTIDE SEQUENCE</scope>
    <source>
        <strain evidence="1">STM</strain>
    </source>
</reference>
<evidence type="ECO:0000313" key="1">
    <source>
        <dbReference type="EMBL" id="KAA6326436.1"/>
    </source>
</evidence>